<keyword evidence="8" id="KW-1185">Reference proteome</keyword>
<dbReference type="PANTHER" id="PTHR23017">
    <property type="entry name" value="SERPENTINE RECEPTOR, CLASS X"/>
    <property type="match status" value="1"/>
</dbReference>
<proteinExistence type="predicted"/>
<feature type="transmembrane region" description="Helical" evidence="5">
    <location>
        <begin position="256"/>
        <end position="277"/>
    </location>
</feature>
<dbReference type="Gene3D" id="1.20.1070.10">
    <property type="entry name" value="Rhodopsin 7-helix transmembrane proteins"/>
    <property type="match status" value="1"/>
</dbReference>
<gene>
    <name evidence="7" type="ORF">ANCCAN_09534</name>
</gene>
<feature type="transmembrane region" description="Helical" evidence="5">
    <location>
        <begin position="138"/>
        <end position="161"/>
    </location>
</feature>
<feature type="transmembrane region" description="Helical" evidence="5">
    <location>
        <begin position="97"/>
        <end position="117"/>
    </location>
</feature>
<dbReference type="CDD" id="cd00637">
    <property type="entry name" value="7tm_classA_rhodopsin-like"/>
    <property type="match status" value="1"/>
</dbReference>
<dbReference type="EMBL" id="JOJR01000128">
    <property type="protein sequence ID" value="RCN44467.1"/>
    <property type="molecule type" value="Genomic_DNA"/>
</dbReference>
<dbReference type="InterPro" id="IPR017452">
    <property type="entry name" value="GPCR_Rhodpsn_7TM"/>
</dbReference>
<dbReference type="Pfam" id="PF10328">
    <property type="entry name" value="7TM_GPCR_Srx"/>
    <property type="match status" value="2"/>
</dbReference>
<reference evidence="7 8" key="1">
    <citation type="submission" date="2014-10" db="EMBL/GenBank/DDBJ databases">
        <title>Draft genome of the hookworm Ancylostoma caninum.</title>
        <authorList>
            <person name="Mitreva M."/>
        </authorList>
    </citation>
    <scope>NUCLEOTIDE SEQUENCE [LARGE SCALE GENOMIC DNA]</scope>
    <source>
        <strain evidence="7 8">Baltimore</strain>
    </source>
</reference>
<feature type="transmembrane region" description="Helical" evidence="5">
    <location>
        <begin position="208"/>
        <end position="228"/>
    </location>
</feature>
<keyword evidence="3 5" id="KW-1133">Transmembrane helix</keyword>
<accession>A0A368GNH1</accession>
<protein>
    <recommendedName>
        <fullName evidence="6">G-protein coupled receptors family 1 profile domain-containing protein</fullName>
    </recommendedName>
</protein>
<dbReference type="PROSITE" id="PS50262">
    <property type="entry name" value="G_PROTEIN_RECEP_F1_2"/>
    <property type="match status" value="1"/>
</dbReference>
<evidence type="ECO:0000256" key="5">
    <source>
        <dbReference type="SAM" id="Phobius"/>
    </source>
</evidence>
<comment type="caution">
    <text evidence="7">The sequence shown here is derived from an EMBL/GenBank/DDBJ whole genome shotgun (WGS) entry which is preliminary data.</text>
</comment>
<evidence type="ECO:0000313" key="8">
    <source>
        <dbReference type="Proteomes" id="UP000252519"/>
    </source>
</evidence>
<feature type="domain" description="G-protein coupled receptors family 1 profile" evidence="6">
    <location>
        <begin position="36"/>
        <end position="339"/>
    </location>
</feature>
<sequence length="339" mass="37879">MLPANIIESPQDYGEQVDYVLASVTMLTLGFIGCAINITAIVLLSKATVFHTSFGYICVSHLIADSGVLVVHIFWSGPATILRLGTDVTASLVGSCVGQITLLFWFATLHSQVGIAINRLLAIARPTLYNVIYTRKGIAIFISLFWIVSALQSLVHFWRIFQALFCKLDTFAERITGGCSYFYDVDQFSWTYSDTKCGRFASFYLDTIPSITSCVLIFVIHTAIFSCIRKKTKILLRTSAVYSTEQHLMLKKNIHFYVQGLLTALSLTSIVICFHLISRFAASRWEKFASSTLVWLVAHIMDGIIIIVFNKQLLAMVWGAFPRRRSKSTKTVAVHSAVD</sequence>
<dbReference type="SUPFAM" id="SSF81321">
    <property type="entry name" value="Family A G protein-coupled receptor-like"/>
    <property type="match status" value="1"/>
</dbReference>
<dbReference type="OrthoDB" id="5825164at2759"/>
<dbReference type="Proteomes" id="UP000252519">
    <property type="component" value="Unassembled WGS sequence"/>
</dbReference>
<dbReference type="InterPro" id="IPR019430">
    <property type="entry name" value="7TM_GPCR_serpentine_rcpt_Srx"/>
</dbReference>
<evidence type="ECO:0000256" key="3">
    <source>
        <dbReference type="ARBA" id="ARBA00022989"/>
    </source>
</evidence>
<feature type="transmembrane region" description="Helical" evidence="5">
    <location>
        <begin position="20"/>
        <end position="44"/>
    </location>
</feature>
<evidence type="ECO:0000256" key="2">
    <source>
        <dbReference type="ARBA" id="ARBA00022692"/>
    </source>
</evidence>
<feature type="transmembrane region" description="Helical" evidence="5">
    <location>
        <begin position="56"/>
        <end position="77"/>
    </location>
</feature>
<dbReference type="AlphaFoldDB" id="A0A368GNH1"/>
<feature type="transmembrane region" description="Helical" evidence="5">
    <location>
        <begin position="297"/>
        <end position="321"/>
    </location>
</feature>
<keyword evidence="4 5" id="KW-0472">Membrane</keyword>
<keyword evidence="2 5" id="KW-0812">Transmembrane</keyword>
<comment type="subcellular location">
    <subcellularLocation>
        <location evidence="1">Membrane</location>
    </subcellularLocation>
</comment>
<organism evidence="7 8">
    <name type="scientific">Ancylostoma caninum</name>
    <name type="common">Dog hookworm</name>
    <dbReference type="NCBI Taxonomy" id="29170"/>
    <lineage>
        <taxon>Eukaryota</taxon>
        <taxon>Metazoa</taxon>
        <taxon>Ecdysozoa</taxon>
        <taxon>Nematoda</taxon>
        <taxon>Chromadorea</taxon>
        <taxon>Rhabditida</taxon>
        <taxon>Rhabditina</taxon>
        <taxon>Rhabditomorpha</taxon>
        <taxon>Strongyloidea</taxon>
        <taxon>Ancylostomatidae</taxon>
        <taxon>Ancylostomatinae</taxon>
        <taxon>Ancylostoma</taxon>
    </lineage>
</organism>
<dbReference type="PANTHER" id="PTHR23017:SF3">
    <property type="entry name" value="G-PROTEIN COUPLED RECEPTORS FAMILY 1 PROFILE DOMAIN-CONTAINING PROTEIN"/>
    <property type="match status" value="1"/>
</dbReference>
<evidence type="ECO:0000313" key="7">
    <source>
        <dbReference type="EMBL" id="RCN44467.1"/>
    </source>
</evidence>
<name>A0A368GNH1_ANCCA</name>
<evidence type="ECO:0000256" key="1">
    <source>
        <dbReference type="ARBA" id="ARBA00004370"/>
    </source>
</evidence>
<evidence type="ECO:0000256" key="4">
    <source>
        <dbReference type="ARBA" id="ARBA00023136"/>
    </source>
</evidence>
<dbReference type="GO" id="GO:0016020">
    <property type="term" value="C:membrane"/>
    <property type="evidence" value="ECO:0007669"/>
    <property type="project" value="UniProtKB-SubCell"/>
</dbReference>
<evidence type="ECO:0000259" key="6">
    <source>
        <dbReference type="PROSITE" id="PS50262"/>
    </source>
</evidence>